<evidence type="ECO:0000256" key="9">
    <source>
        <dbReference type="ARBA" id="ARBA00023170"/>
    </source>
</evidence>
<dbReference type="Pfam" id="PF07715">
    <property type="entry name" value="Plug"/>
    <property type="match status" value="1"/>
</dbReference>
<name>A0A1E8CJI5_9GAMM</name>
<dbReference type="InterPro" id="IPR000531">
    <property type="entry name" value="Beta-barrel_TonB"/>
</dbReference>
<dbReference type="InterPro" id="IPR011276">
    <property type="entry name" value="TonB_haem/Hb_rcpt"/>
</dbReference>
<dbReference type="PROSITE" id="PS52016">
    <property type="entry name" value="TONB_DEPENDENT_REC_3"/>
    <property type="match status" value="1"/>
</dbReference>
<dbReference type="STRING" id="1524254.PHACT_04920"/>
<evidence type="ECO:0000256" key="12">
    <source>
        <dbReference type="RuleBase" id="RU003357"/>
    </source>
</evidence>
<dbReference type="NCBIfam" id="TIGR01786">
    <property type="entry name" value="TonB-hemlactrns"/>
    <property type="match status" value="1"/>
</dbReference>
<comment type="similarity">
    <text evidence="2">Belongs to the TonB-dependent receptor family. Hemoglobin/haptoglobin binding protein subfamily.</text>
</comment>
<dbReference type="CDD" id="cd01347">
    <property type="entry name" value="ligand_gated_channel"/>
    <property type="match status" value="1"/>
</dbReference>
<keyword evidence="7 12" id="KW-0798">TonB box</keyword>
<evidence type="ECO:0000256" key="2">
    <source>
        <dbReference type="ARBA" id="ARBA00008143"/>
    </source>
</evidence>
<dbReference type="Gene3D" id="2.40.170.20">
    <property type="entry name" value="TonB-dependent receptor, beta-barrel domain"/>
    <property type="match status" value="1"/>
</dbReference>
<keyword evidence="10 11" id="KW-0998">Cell outer membrane</keyword>
<evidence type="ECO:0000256" key="10">
    <source>
        <dbReference type="ARBA" id="ARBA00023237"/>
    </source>
</evidence>
<proteinExistence type="inferred from homology"/>
<dbReference type="EMBL" id="MASR01000001">
    <property type="protein sequence ID" value="OFE12559.1"/>
    <property type="molecule type" value="Genomic_DNA"/>
</dbReference>
<dbReference type="Proteomes" id="UP000175669">
    <property type="component" value="Unassembled WGS sequence"/>
</dbReference>
<dbReference type="InterPro" id="IPR010949">
    <property type="entry name" value="TonB_Hb/transfer/lactofer_rcpt"/>
</dbReference>
<dbReference type="InterPro" id="IPR036942">
    <property type="entry name" value="Beta-barrel_TonB_sf"/>
</dbReference>
<dbReference type="NCBIfam" id="TIGR01785">
    <property type="entry name" value="TonB-hemin"/>
    <property type="match status" value="1"/>
</dbReference>
<dbReference type="GO" id="GO:0009279">
    <property type="term" value="C:cell outer membrane"/>
    <property type="evidence" value="ECO:0007669"/>
    <property type="project" value="UniProtKB-SubCell"/>
</dbReference>
<protein>
    <recommendedName>
        <fullName evidence="17">TonB-dependent receptor</fullName>
    </recommendedName>
</protein>
<evidence type="ECO:0000313" key="15">
    <source>
        <dbReference type="EMBL" id="OFE12559.1"/>
    </source>
</evidence>
<keyword evidence="16" id="KW-1185">Reference proteome</keyword>
<dbReference type="Gene3D" id="2.170.130.10">
    <property type="entry name" value="TonB-dependent receptor, plug domain"/>
    <property type="match status" value="1"/>
</dbReference>
<keyword evidence="3 11" id="KW-0813">Transport</keyword>
<reference evidence="16" key="1">
    <citation type="submission" date="2016-07" db="EMBL/GenBank/DDBJ databases">
        <authorList>
            <person name="Florea S."/>
            <person name="Webb J.S."/>
            <person name="Jaromczyk J."/>
            <person name="Schardl C.L."/>
        </authorList>
    </citation>
    <scope>NUCLEOTIDE SEQUENCE [LARGE SCALE GENOMIC DNA]</scope>
    <source>
        <strain evidence="16">KCTC 42131</strain>
    </source>
</reference>
<sequence>MPMPMPTIILSATPHIPCGRKTLSMLMPLLPLLPLLGGAISAHAQESDSVDEVLVTATYLQRSAQDIAGTVSVITDQEIKQTLADSLADVIRYQPGLGMDSAARGGDEGFSIRGIGGNRVLTVIDGVRSTDMYAAGPSSYGKDGFEVDDLKAVEVIRGPASVLYGADALGGVVLLRTRDAADYLAPGQGLHTELRAAGSSDNNQGKLGATIAGQSGRLGSVLQLTRRDFEEQDVNGSGSLNPQDGNSNNLFWKTQWEASASQSFSIAIDASEREIDTQLDSELSSSVSRSVGTDTTSRQRISLMHNWELQTSLVDNLSTRLHRQRTNADQQTGQTRTSYAFVNPRNPASFRGTQAERFTSLEFNQDTISGMIIAGKSLALGNTTHDMVYGISHEQTETERPRDRFDTDLSTGTISRAIPSYPMAPPEIFPNKTFPDTRTVRSGLFFQDEIALMDENLIVIPGVRYDRYQMDPDTESLFTGTGDISDWGGFEISKFDETKVSYNLGAIYRLNANLTTFAQYAEGFRPPNFDEANQAFVNLGHGYATVPNPDLKAETSQGMELGLRGTTDSGRFTLALFDNHYEDFIESALVGMQDGIMLFQDSNVGEARIYGAEATYDWQLNAQLSWRNSLAWARGHDETSDTALNSVDPVTLVSGLRYQRSDRWAIEGIATLVGNKSRVAADDQITGEAYQVFDLIGHYHLSRSASIRFGVFNVFDAQYARWSRIRGLSADDADAIADRQAPGTNARLAVNFSF</sequence>
<keyword evidence="5 11" id="KW-0812">Transmembrane</keyword>
<gene>
    <name evidence="15" type="ORF">PHACT_04920</name>
</gene>
<evidence type="ECO:0000259" key="13">
    <source>
        <dbReference type="Pfam" id="PF00593"/>
    </source>
</evidence>
<feature type="domain" description="TonB-dependent receptor-like beta-barrel" evidence="13">
    <location>
        <begin position="289"/>
        <end position="714"/>
    </location>
</feature>
<dbReference type="PANTHER" id="PTHR30069:SF29">
    <property type="entry name" value="HEMOGLOBIN AND HEMOGLOBIN-HAPTOGLOBIN-BINDING PROTEIN 1-RELATED"/>
    <property type="match status" value="1"/>
</dbReference>
<evidence type="ECO:0000256" key="8">
    <source>
        <dbReference type="ARBA" id="ARBA00023136"/>
    </source>
</evidence>
<dbReference type="PANTHER" id="PTHR30069">
    <property type="entry name" value="TONB-DEPENDENT OUTER MEMBRANE RECEPTOR"/>
    <property type="match status" value="1"/>
</dbReference>
<dbReference type="Pfam" id="PF00593">
    <property type="entry name" value="TonB_dep_Rec_b-barrel"/>
    <property type="match status" value="1"/>
</dbReference>
<dbReference type="InterPro" id="IPR037066">
    <property type="entry name" value="Plug_dom_sf"/>
</dbReference>
<organism evidence="15 16">
    <name type="scientific">Pseudohongiella acticola</name>
    <dbReference type="NCBI Taxonomy" id="1524254"/>
    <lineage>
        <taxon>Bacteria</taxon>
        <taxon>Pseudomonadati</taxon>
        <taxon>Pseudomonadota</taxon>
        <taxon>Gammaproteobacteria</taxon>
        <taxon>Pseudomonadales</taxon>
        <taxon>Pseudohongiellaceae</taxon>
        <taxon>Pseudohongiella</taxon>
    </lineage>
</organism>
<feature type="domain" description="TonB-dependent receptor plug" evidence="14">
    <location>
        <begin position="64"/>
        <end position="172"/>
    </location>
</feature>
<dbReference type="AlphaFoldDB" id="A0A1E8CJI5"/>
<dbReference type="SUPFAM" id="SSF56935">
    <property type="entry name" value="Porins"/>
    <property type="match status" value="1"/>
</dbReference>
<dbReference type="InterPro" id="IPR039426">
    <property type="entry name" value="TonB-dep_rcpt-like"/>
</dbReference>
<dbReference type="GO" id="GO:0015232">
    <property type="term" value="F:heme transmembrane transporter activity"/>
    <property type="evidence" value="ECO:0007669"/>
    <property type="project" value="InterPro"/>
</dbReference>
<comment type="caution">
    <text evidence="15">The sequence shown here is derived from an EMBL/GenBank/DDBJ whole genome shotgun (WGS) entry which is preliminary data.</text>
</comment>
<evidence type="ECO:0000256" key="5">
    <source>
        <dbReference type="ARBA" id="ARBA00022692"/>
    </source>
</evidence>
<comment type="subcellular location">
    <subcellularLocation>
        <location evidence="1 11">Cell outer membrane</location>
        <topology evidence="1 11">Multi-pass membrane protein</topology>
    </subcellularLocation>
</comment>
<evidence type="ECO:0000313" key="16">
    <source>
        <dbReference type="Proteomes" id="UP000175669"/>
    </source>
</evidence>
<dbReference type="InterPro" id="IPR012910">
    <property type="entry name" value="Plug_dom"/>
</dbReference>
<keyword evidence="4 11" id="KW-1134">Transmembrane beta strand</keyword>
<accession>A0A1E8CJI5</accession>
<evidence type="ECO:0000256" key="3">
    <source>
        <dbReference type="ARBA" id="ARBA00022448"/>
    </source>
</evidence>
<evidence type="ECO:0000256" key="4">
    <source>
        <dbReference type="ARBA" id="ARBA00022452"/>
    </source>
</evidence>
<keyword evidence="9" id="KW-0675">Receptor</keyword>
<evidence type="ECO:0008006" key="17">
    <source>
        <dbReference type="Google" id="ProtNLM"/>
    </source>
</evidence>
<evidence type="ECO:0000256" key="6">
    <source>
        <dbReference type="ARBA" id="ARBA00022729"/>
    </source>
</evidence>
<evidence type="ECO:0000256" key="7">
    <source>
        <dbReference type="ARBA" id="ARBA00023077"/>
    </source>
</evidence>
<evidence type="ECO:0000256" key="1">
    <source>
        <dbReference type="ARBA" id="ARBA00004571"/>
    </source>
</evidence>
<dbReference type="GO" id="GO:0044718">
    <property type="term" value="P:siderophore transmembrane transport"/>
    <property type="evidence" value="ECO:0007669"/>
    <property type="project" value="TreeGrafter"/>
</dbReference>
<keyword evidence="6" id="KW-0732">Signal</keyword>
<keyword evidence="8 11" id="KW-0472">Membrane</keyword>
<evidence type="ECO:0000256" key="11">
    <source>
        <dbReference type="PROSITE-ProRule" id="PRU01360"/>
    </source>
</evidence>
<dbReference type="GO" id="GO:0015344">
    <property type="term" value="F:siderophore uptake transmembrane transporter activity"/>
    <property type="evidence" value="ECO:0007669"/>
    <property type="project" value="TreeGrafter"/>
</dbReference>
<evidence type="ECO:0000259" key="14">
    <source>
        <dbReference type="Pfam" id="PF07715"/>
    </source>
</evidence>